<dbReference type="Pfam" id="PF05973">
    <property type="entry name" value="Gp49"/>
    <property type="match status" value="1"/>
</dbReference>
<evidence type="ECO:0000313" key="1">
    <source>
        <dbReference type="EMBL" id="AOV17087.1"/>
    </source>
</evidence>
<dbReference type="Proteomes" id="UP000095342">
    <property type="component" value="Chromosome"/>
</dbReference>
<organism evidence="1 2">
    <name type="scientific">Acidihalobacter aeolianus</name>
    <dbReference type="NCBI Taxonomy" id="2792603"/>
    <lineage>
        <taxon>Bacteria</taxon>
        <taxon>Pseudomonadati</taxon>
        <taxon>Pseudomonadota</taxon>
        <taxon>Gammaproteobacteria</taxon>
        <taxon>Chromatiales</taxon>
        <taxon>Ectothiorhodospiraceae</taxon>
        <taxon>Acidihalobacter</taxon>
    </lineage>
</organism>
<proteinExistence type="predicted"/>
<dbReference type="InterPro" id="IPR009241">
    <property type="entry name" value="HigB-like"/>
</dbReference>
<sequence>MGKDTRAISWIKAAHKEFGKFPKGAQTIILRALTIAADGSKTDIAKPMKGLGSGVIEIALAYRSDAYRTVYAVTLGEDIWVVHAFQKKSTRGIKTPKKEIDLIRSRISQLKEQLR</sequence>
<reference evidence="1 2" key="1">
    <citation type="submission" date="2016-09" db="EMBL/GenBank/DDBJ databases">
        <title>Acidihalobacter prosperus V6 (DSM14174).</title>
        <authorList>
            <person name="Khaleque H.N."/>
            <person name="Ramsay J.P."/>
            <person name="Murphy R.J.T."/>
            <person name="Kaksonen A.H."/>
            <person name="Boxall N.J."/>
            <person name="Watkin E.L.J."/>
        </authorList>
    </citation>
    <scope>NUCLEOTIDE SEQUENCE [LARGE SCALE GENOMIC DNA]</scope>
    <source>
        <strain evidence="1 2">V6</strain>
    </source>
</reference>
<dbReference type="RefSeq" id="WP_070072660.1">
    <property type="nucleotide sequence ID" value="NZ_CP017448.1"/>
</dbReference>
<dbReference type="KEGG" id="aaeo:BJI67_08485"/>
<dbReference type="EMBL" id="CP017448">
    <property type="protein sequence ID" value="AOV17087.1"/>
    <property type="molecule type" value="Genomic_DNA"/>
</dbReference>
<evidence type="ECO:0008006" key="3">
    <source>
        <dbReference type="Google" id="ProtNLM"/>
    </source>
</evidence>
<accession>A0A1D8K7Z6</accession>
<dbReference type="AlphaFoldDB" id="A0A1D8K7Z6"/>
<protein>
    <recommendedName>
        <fullName evidence="3">Type II toxin-antitoxin system RelE/ParE family toxin</fullName>
    </recommendedName>
</protein>
<evidence type="ECO:0000313" key="2">
    <source>
        <dbReference type="Proteomes" id="UP000095342"/>
    </source>
</evidence>
<name>A0A1D8K7Z6_9GAMM</name>
<gene>
    <name evidence="1" type="ORF">BJI67_08485</name>
</gene>
<keyword evidence="2" id="KW-1185">Reference proteome</keyword>